<proteinExistence type="predicted"/>
<evidence type="ECO:0000313" key="2">
    <source>
        <dbReference type="Proteomes" id="UP001500449"/>
    </source>
</evidence>
<dbReference type="InterPro" id="IPR014845">
    <property type="entry name" value="GYD/TTHA1554"/>
</dbReference>
<sequence>MPVFAARFRYDASTWSSLVDSPSNRTPAVARSLADAGAELQDLWFAADDLSGLAVFEAPDAETATTAMQLIESSGAFSEVRTVRLFSGAELPELLVGARQARPGDTP</sequence>
<dbReference type="RefSeq" id="WP_344418791.1">
    <property type="nucleotide sequence ID" value="NZ_BAAAQK010000012.1"/>
</dbReference>
<accession>A0ABN2N873</accession>
<name>A0ABN2N873_9PSEU</name>
<keyword evidence="2" id="KW-1185">Reference proteome</keyword>
<dbReference type="EMBL" id="BAAAQK010000012">
    <property type="protein sequence ID" value="GAA1855206.1"/>
    <property type="molecule type" value="Genomic_DNA"/>
</dbReference>
<evidence type="ECO:0008006" key="3">
    <source>
        <dbReference type="Google" id="ProtNLM"/>
    </source>
</evidence>
<protein>
    <recommendedName>
        <fullName evidence="3">GYD domain-containing protein</fullName>
    </recommendedName>
</protein>
<dbReference type="Pfam" id="PF08734">
    <property type="entry name" value="GYD"/>
    <property type="match status" value="1"/>
</dbReference>
<comment type="caution">
    <text evidence="1">The sequence shown here is derived from an EMBL/GenBank/DDBJ whole genome shotgun (WGS) entry which is preliminary data.</text>
</comment>
<reference evidence="1 2" key="1">
    <citation type="journal article" date="2019" name="Int. J. Syst. Evol. Microbiol.">
        <title>The Global Catalogue of Microorganisms (GCM) 10K type strain sequencing project: providing services to taxonomists for standard genome sequencing and annotation.</title>
        <authorList>
            <consortium name="The Broad Institute Genomics Platform"/>
            <consortium name="The Broad Institute Genome Sequencing Center for Infectious Disease"/>
            <person name="Wu L."/>
            <person name="Ma J."/>
        </authorList>
    </citation>
    <scope>NUCLEOTIDE SEQUENCE [LARGE SCALE GENOMIC DNA]</scope>
    <source>
        <strain evidence="1 2">JCM 16009</strain>
    </source>
</reference>
<evidence type="ECO:0000313" key="1">
    <source>
        <dbReference type="EMBL" id="GAA1855206.1"/>
    </source>
</evidence>
<dbReference type="Proteomes" id="UP001500449">
    <property type="component" value="Unassembled WGS sequence"/>
</dbReference>
<organism evidence="1 2">
    <name type="scientific">Pseudonocardia ailaonensis</name>
    <dbReference type="NCBI Taxonomy" id="367279"/>
    <lineage>
        <taxon>Bacteria</taxon>
        <taxon>Bacillati</taxon>
        <taxon>Actinomycetota</taxon>
        <taxon>Actinomycetes</taxon>
        <taxon>Pseudonocardiales</taxon>
        <taxon>Pseudonocardiaceae</taxon>
        <taxon>Pseudonocardia</taxon>
    </lineage>
</organism>
<gene>
    <name evidence="1" type="ORF">GCM10009836_39060</name>
</gene>